<feature type="region of interest" description="Disordered" evidence="1">
    <location>
        <begin position="1"/>
        <end position="22"/>
    </location>
</feature>
<dbReference type="Proteomes" id="UP001189624">
    <property type="component" value="Chromosome 4"/>
</dbReference>
<sequence>SIVRPPTGSMTCSRVGTGQNSAPSRALAADRLLESIPTAAIPVFASAFHAIESHHNNRFHSDRPKSPPSSSLVVDSDSE</sequence>
<evidence type="ECO:0000256" key="1">
    <source>
        <dbReference type="SAM" id="MobiDB-lite"/>
    </source>
</evidence>
<feature type="compositionally biased region" description="Low complexity" evidence="1">
    <location>
        <begin position="68"/>
        <end position="79"/>
    </location>
</feature>
<name>A0AA86SS70_9FABA</name>
<keyword evidence="3" id="KW-1185">Reference proteome</keyword>
<dbReference type="Gramene" id="rna-AYBTSS11_LOCUS13509">
    <property type="protein sequence ID" value="CAJ1949018.1"/>
    <property type="gene ID" value="gene-AYBTSS11_LOCUS13509"/>
</dbReference>
<proteinExistence type="predicted"/>
<organism evidence="2 3">
    <name type="scientific">Sphenostylis stenocarpa</name>
    <dbReference type="NCBI Taxonomy" id="92480"/>
    <lineage>
        <taxon>Eukaryota</taxon>
        <taxon>Viridiplantae</taxon>
        <taxon>Streptophyta</taxon>
        <taxon>Embryophyta</taxon>
        <taxon>Tracheophyta</taxon>
        <taxon>Spermatophyta</taxon>
        <taxon>Magnoliopsida</taxon>
        <taxon>eudicotyledons</taxon>
        <taxon>Gunneridae</taxon>
        <taxon>Pentapetalae</taxon>
        <taxon>rosids</taxon>
        <taxon>fabids</taxon>
        <taxon>Fabales</taxon>
        <taxon>Fabaceae</taxon>
        <taxon>Papilionoideae</taxon>
        <taxon>50 kb inversion clade</taxon>
        <taxon>NPAAA clade</taxon>
        <taxon>indigoferoid/millettioid clade</taxon>
        <taxon>Phaseoleae</taxon>
        <taxon>Sphenostylis</taxon>
    </lineage>
</organism>
<evidence type="ECO:0000313" key="2">
    <source>
        <dbReference type="EMBL" id="CAJ1949018.1"/>
    </source>
</evidence>
<protein>
    <submittedName>
        <fullName evidence="2">Uncharacterized protein</fullName>
    </submittedName>
</protein>
<feature type="compositionally biased region" description="Polar residues" evidence="1">
    <location>
        <begin position="8"/>
        <end position="22"/>
    </location>
</feature>
<dbReference type="AlphaFoldDB" id="A0AA86SS70"/>
<dbReference type="EMBL" id="OY731401">
    <property type="protein sequence ID" value="CAJ1949018.1"/>
    <property type="molecule type" value="Genomic_DNA"/>
</dbReference>
<accession>A0AA86SS70</accession>
<reference evidence="2" key="1">
    <citation type="submission" date="2023-10" db="EMBL/GenBank/DDBJ databases">
        <authorList>
            <person name="Domelevo Entfellner J.-B."/>
        </authorList>
    </citation>
    <scope>NUCLEOTIDE SEQUENCE</scope>
</reference>
<gene>
    <name evidence="2" type="ORF">AYBTSS11_LOCUS13509</name>
</gene>
<feature type="non-terminal residue" evidence="2">
    <location>
        <position position="1"/>
    </location>
</feature>
<evidence type="ECO:0000313" key="3">
    <source>
        <dbReference type="Proteomes" id="UP001189624"/>
    </source>
</evidence>
<feature type="region of interest" description="Disordered" evidence="1">
    <location>
        <begin position="56"/>
        <end position="79"/>
    </location>
</feature>
<feature type="compositionally biased region" description="Basic and acidic residues" evidence="1">
    <location>
        <begin position="56"/>
        <end position="65"/>
    </location>
</feature>